<dbReference type="OrthoDB" id="13601at2759"/>
<protein>
    <recommendedName>
        <fullName evidence="4">CHCH domain-containing protein</fullName>
    </recommendedName>
</protein>
<evidence type="ECO:0008006" key="4">
    <source>
        <dbReference type="Google" id="ProtNLM"/>
    </source>
</evidence>
<feature type="compositionally biased region" description="Basic and acidic residues" evidence="1">
    <location>
        <begin position="7"/>
        <end position="20"/>
    </location>
</feature>
<dbReference type="VEuPathDB" id="CryptoDB:Vbra_13803"/>
<dbReference type="InParanoid" id="A0A0G4EWG6"/>
<feature type="region of interest" description="Disordered" evidence="1">
    <location>
        <begin position="64"/>
        <end position="85"/>
    </location>
</feature>
<gene>
    <name evidence="2" type="ORF">Vbra_13803</name>
</gene>
<dbReference type="Proteomes" id="UP000041254">
    <property type="component" value="Unassembled WGS sequence"/>
</dbReference>
<proteinExistence type="predicted"/>
<reference evidence="2 3" key="1">
    <citation type="submission" date="2014-11" db="EMBL/GenBank/DDBJ databases">
        <authorList>
            <person name="Zhu J."/>
            <person name="Qi W."/>
            <person name="Song R."/>
        </authorList>
    </citation>
    <scope>NUCLEOTIDE SEQUENCE [LARGE SCALE GENOMIC DNA]</scope>
</reference>
<keyword evidence="3" id="KW-1185">Reference proteome</keyword>
<dbReference type="InterPro" id="IPR009069">
    <property type="entry name" value="Cys_alpha_HP_mot_SF"/>
</dbReference>
<dbReference type="SUPFAM" id="SSF47072">
    <property type="entry name" value="Cysteine alpha-hairpin motif"/>
    <property type="match status" value="1"/>
</dbReference>
<dbReference type="EMBL" id="CDMY01000337">
    <property type="protein sequence ID" value="CEM03302.1"/>
    <property type="molecule type" value="Genomic_DNA"/>
</dbReference>
<dbReference type="Gene3D" id="1.10.287.1130">
    <property type="entry name" value="CytochromE C oxidase copper chaperone"/>
    <property type="match status" value="1"/>
</dbReference>
<evidence type="ECO:0000313" key="2">
    <source>
        <dbReference type="EMBL" id="CEM03302.1"/>
    </source>
</evidence>
<dbReference type="AlphaFoldDB" id="A0A0G4EWG6"/>
<evidence type="ECO:0000313" key="3">
    <source>
        <dbReference type="Proteomes" id="UP000041254"/>
    </source>
</evidence>
<organism evidence="2 3">
    <name type="scientific">Vitrella brassicaformis (strain CCMP3155)</name>
    <dbReference type="NCBI Taxonomy" id="1169540"/>
    <lineage>
        <taxon>Eukaryota</taxon>
        <taxon>Sar</taxon>
        <taxon>Alveolata</taxon>
        <taxon>Colpodellida</taxon>
        <taxon>Vitrellaceae</taxon>
        <taxon>Vitrella</taxon>
    </lineage>
</organism>
<dbReference type="InterPro" id="IPR027179">
    <property type="entry name" value="CMC4"/>
</dbReference>
<evidence type="ECO:0000256" key="1">
    <source>
        <dbReference type="SAM" id="MobiDB-lite"/>
    </source>
</evidence>
<dbReference type="Pfam" id="PF08991">
    <property type="entry name" value="CMC4"/>
    <property type="match status" value="1"/>
</dbReference>
<name>A0A0G4EWG6_VITBC</name>
<sequence length="85" mass="9817">MGGFSSKHAERYEDKDGRSRAEKLCRRQACAIQNCLASRGYQQEKCQQVIDEYYECVARMEGKVEERKTDGRRKPDPQPTDGKKS</sequence>
<feature type="region of interest" description="Disordered" evidence="1">
    <location>
        <begin position="1"/>
        <end position="20"/>
    </location>
</feature>
<accession>A0A0G4EWG6</accession>